<feature type="transmembrane region" description="Helical" evidence="7">
    <location>
        <begin position="258"/>
        <end position="275"/>
    </location>
</feature>
<dbReference type="Gene3D" id="1.10.3470.10">
    <property type="entry name" value="ABC transporter involved in vitamin B12 uptake, BtuC"/>
    <property type="match status" value="1"/>
</dbReference>
<keyword evidence="3 6" id="KW-0812">Transmembrane</keyword>
<dbReference type="InterPro" id="IPR037294">
    <property type="entry name" value="ABC_BtuC-like"/>
</dbReference>
<protein>
    <submittedName>
        <fullName evidence="8">Metal ABC transporter permease</fullName>
    </submittedName>
</protein>
<feature type="transmembrane region" description="Helical" evidence="7">
    <location>
        <begin position="106"/>
        <end position="123"/>
    </location>
</feature>
<organism evidence="8 9">
    <name type="scientific">Franzmannia qiaohouensis</name>
    <dbReference type="NCBI Taxonomy" id="1329370"/>
    <lineage>
        <taxon>Bacteria</taxon>
        <taxon>Pseudomonadati</taxon>
        <taxon>Pseudomonadota</taxon>
        <taxon>Gammaproteobacteria</taxon>
        <taxon>Oceanospirillales</taxon>
        <taxon>Halomonadaceae</taxon>
        <taxon>Franzmannia</taxon>
    </lineage>
</organism>
<keyword evidence="4 7" id="KW-1133">Transmembrane helix</keyword>
<dbReference type="Pfam" id="PF00950">
    <property type="entry name" value="ABC-3"/>
    <property type="match status" value="1"/>
</dbReference>
<evidence type="ECO:0000256" key="3">
    <source>
        <dbReference type="ARBA" id="ARBA00022692"/>
    </source>
</evidence>
<evidence type="ECO:0000256" key="1">
    <source>
        <dbReference type="ARBA" id="ARBA00004141"/>
    </source>
</evidence>
<evidence type="ECO:0000256" key="4">
    <source>
        <dbReference type="ARBA" id="ARBA00022989"/>
    </source>
</evidence>
<dbReference type="InterPro" id="IPR001626">
    <property type="entry name" value="ABC_TroCD"/>
</dbReference>
<comment type="similarity">
    <text evidence="2 6">Belongs to the ABC-3 integral membrane protein family.</text>
</comment>
<comment type="subcellular location">
    <subcellularLocation>
        <location evidence="6">Cell membrane</location>
        <topology evidence="6">Multi-pass membrane protein</topology>
    </subcellularLocation>
    <subcellularLocation>
        <location evidence="1">Membrane</location>
        <topology evidence="1">Multi-pass membrane protein</topology>
    </subcellularLocation>
</comment>
<name>A0ABU1H9D0_9GAMM</name>
<keyword evidence="6" id="KW-0813">Transport</keyword>
<evidence type="ECO:0000256" key="2">
    <source>
        <dbReference type="ARBA" id="ARBA00008034"/>
    </source>
</evidence>
<gene>
    <name evidence="8" type="ORF">QC821_02060</name>
</gene>
<dbReference type="SUPFAM" id="SSF81345">
    <property type="entry name" value="ABC transporter involved in vitamin B12 uptake, BtuC"/>
    <property type="match status" value="1"/>
</dbReference>
<keyword evidence="5 7" id="KW-0472">Membrane</keyword>
<proteinExistence type="inferred from homology"/>
<keyword evidence="9" id="KW-1185">Reference proteome</keyword>
<feature type="transmembrane region" description="Helical" evidence="7">
    <location>
        <begin position="21"/>
        <end position="41"/>
    </location>
</feature>
<dbReference type="PANTHER" id="PTHR30477:SF13">
    <property type="entry name" value="IRON TRANSPORT SYSTEM MEMBRANE PROTEIN HI_0360-RELATED"/>
    <property type="match status" value="1"/>
</dbReference>
<reference evidence="8 9" key="1">
    <citation type="submission" date="2023-04" db="EMBL/GenBank/DDBJ databases">
        <title>A long-awaited taxogenomic arrangement of the family Halomonadaceae.</title>
        <authorList>
            <person name="De La Haba R."/>
            <person name="Chuvochina M."/>
            <person name="Wittouck S."/>
            <person name="Arahal D.R."/>
            <person name="Sanchez-Porro C."/>
            <person name="Hugenholtz P."/>
            <person name="Ventosa A."/>
        </authorList>
    </citation>
    <scope>NUCLEOTIDE SEQUENCE [LARGE SCALE GENOMIC DNA]</scope>
    <source>
        <strain evidence="8 9">DSM 26770</strain>
    </source>
</reference>
<comment type="caution">
    <text evidence="8">The sequence shown here is derived from an EMBL/GenBank/DDBJ whole genome shotgun (WGS) entry which is preliminary data.</text>
</comment>
<evidence type="ECO:0000256" key="6">
    <source>
        <dbReference type="RuleBase" id="RU003943"/>
    </source>
</evidence>
<dbReference type="EMBL" id="JARWAM010000001">
    <property type="protein sequence ID" value="MDR5904056.1"/>
    <property type="molecule type" value="Genomic_DNA"/>
</dbReference>
<sequence length="289" mass="30007">MLGMIVDWFMLPFGYGFMRRALVACLTLSLTAPIIGVLLTLRGLSLVGEPLSHAIMPGVAVAYLLTGLSLPWIMLGGLAAGLATVFLAGGITLFSGLKSDAAMTSLFLTGMALAVLLIASAGSALDLSHVLFGSILTVGSHDLMAIVITGSVVLTGLAVGLRALMVEALDPGFLRVQGTRPAWIQGAFMTLVVLSLVTGFQALGTLMAVGLMILPATLARFWSRRLEGMVAVAAGSAMAASLLGLLLSYHYALPSGPSIVLLLGVGYLLSLLGGRHDSLLSRWRRLSSS</sequence>
<feature type="transmembrane region" description="Helical" evidence="7">
    <location>
        <begin position="61"/>
        <end position="94"/>
    </location>
</feature>
<dbReference type="Proteomes" id="UP001251374">
    <property type="component" value="Unassembled WGS sequence"/>
</dbReference>
<feature type="transmembrane region" description="Helical" evidence="7">
    <location>
        <begin position="143"/>
        <end position="161"/>
    </location>
</feature>
<evidence type="ECO:0000256" key="5">
    <source>
        <dbReference type="ARBA" id="ARBA00023136"/>
    </source>
</evidence>
<feature type="transmembrane region" description="Helical" evidence="7">
    <location>
        <begin position="230"/>
        <end position="252"/>
    </location>
</feature>
<evidence type="ECO:0000313" key="8">
    <source>
        <dbReference type="EMBL" id="MDR5904056.1"/>
    </source>
</evidence>
<evidence type="ECO:0000313" key="9">
    <source>
        <dbReference type="Proteomes" id="UP001251374"/>
    </source>
</evidence>
<accession>A0ABU1H9D0</accession>
<dbReference type="PANTHER" id="PTHR30477">
    <property type="entry name" value="ABC-TRANSPORTER METAL-BINDING PROTEIN"/>
    <property type="match status" value="1"/>
</dbReference>
<evidence type="ECO:0000256" key="7">
    <source>
        <dbReference type="SAM" id="Phobius"/>
    </source>
</evidence>